<gene>
    <name evidence="3" type="ORF">B5E75_11330</name>
</gene>
<dbReference type="GO" id="GO:0046503">
    <property type="term" value="P:glycerolipid catabolic process"/>
    <property type="evidence" value="ECO:0007669"/>
    <property type="project" value="TreeGrafter"/>
</dbReference>
<dbReference type="Pfam" id="PF00561">
    <property type="entry name" value="Abhydrolase_1"/>
    <property type="match status" value="1"/>
</dbReference>
<sequence length="242" mass="27912">MKDIYYQISGEGFPIVFLHGNGEDHHIFDQAVLQLSKQYQCICIDSRYHGQSIHAGELSYQQMAKDVMGVVDELKLEAYDIIGFSDGAIIALLLAQCDLRLKHVVSIGANTKPCYIKSFYRLTFYLQMLCLAVFALYQKKARLTLKLYRLMLTQPQIEYQQLHQIRIPVLILAGEFDMIKEYDTKQIAKALPYGIQKIIKHGNHFLLRDSFLETMKEICLFLDACHQEESHENMSGTPINNR</sequence>
<dbReference type="OrthoDB" id="9776303at2"/>
<keyword evidence="3" id="KW-0378">Hydrolase</keyword>
<proteinExistence type="predicted"/>
<accession>A0A1Y4STD9</accession>
<reference evidence="3 4" key="1">
    <citation type="journal article" date="2018" name="BMC Genomics">
        <title>Whole genome sequencing and function prediction of 133 gut anaerobes isolated from chicken caecum in pure cultures.</title>
        <authorList>
            <person name="Medvecky M."/>
            <person name="Cejkova D."/>
            <person name="Polansky O."/>
            <person name="Karasova D."/>
            <person name="Kubasova T."/>
            <person name="Cizek A."/>
            <person name="Rychlik I."/>
        </authorList>
    </citation>
    <scope>NUCLEOTIDE SEQUENCE [LARGE SCALE GENOMIC DNA]</scope>
    <source>
        <strain evidence="3 4">An13</strain>
    </source>
</reference>
<dbReference type="GO" id="GO:0004806">
    <property type="term" value="F:triacylglycerol lipase activity"/>
    <property type="evidence" value="ECO:0007669"/>
    <property type="project" value="TreeGrafter"/>
</dbReference>
<organism evidence="3 4">
    <name type="scientific">Massilimicrobiota timonensis</name>
    <dbReference type="NCBI Taxonomy" id="1776392"/>
    <lineage>
        <taxon>Bacteria</taxon>
        <taxon>Bacillati</taxon>
        <taxon>Bacillota</taxon>
        <taxon>Erysipelotrichia</taxon>
        <taxon>Erysipelotrichales</taxon>
        <taxon>Erysipelotrichaceae</taxon>
        <taxon>Massilimicrobiota</taxon>
    </lineage>
</organism>
<dbReference type="AlphaFoldDB" id="A0A1Y4STD9"/>
<dbReference type="PANTHER" id="PTHR43433">
    <property type="entry name" value="HYDROLASE, ALPHA/BETA FOLD FAMILY PROTEIN"/>
    <property type="match status" value="1"/>
</dbReference>
<dbReference type="EMBL" id="NFLJ01000036">
    <property type="protein sequence ID" value="OUQ33184.1"/>
    <property type="molecule type" value="Genomic_DNA"/>
</dbReference>
<name>A0A1Y4STD9_9FIRM</name>
<comment type="caution">
    <text evidence="3">The sequence shown here is derived from an EMBL/GenBank/DDBJ whole genome shotgun (WGS) entry which is preliminary data.</text>
</comment>
<protein>
    <submittedName>
        <fullName evidence="3">Alpha/beta hydrolase</fullName>
    </submittedName>
</protein>
<keyword evidence="1" id="KW-0812">Transmembrane</keyword>
<feature type="domain" description="AB hydrolase-1" evidence="2">
    <location>
        <begin position="14"/>
        <end position="109"/>
    </location>
</feature>
<evidence type="ECO:0000256" key="1">
    <source>
        <dbReference type="SAM" id="Phobius"/>
    </source>
</evidence>
<dbReference type="PANTHER" id="PTHR43433:SF5">
    <property type="entry name" value="AB HYDROLASE-1 DOMAIN-CONTAINING PROTEIN"/>
    <property type="match status" value="1"/>
</dbReference>
<dbReference type="Gene3D" id="3.40.50.1820">
    <property type="entry name" value="alpha/beta hydrolase"/>
    <property type="match status" value="1"/>
</dbReference>
<dbReference type="InterPro" id="IPR050471">
    <property type="entry name" value="AB_hydrolase"/>
</dbReference>
<evidence type="ECO:0000259" key="2">
    <source>
        <dbReference type="Pfam" id="PF00561"/>
    </source>
</evidence>
<keyword evidence="4" id="KW-1185">Reference proteome</keyword>
<evidence type="ECO:0000313" key="3">
    <source>
        <dbReference type="EMBL" id="OUQ33184.1"/>
    </source>
</evidence>
<feature type="transmembrane region" description="Helical" evidence="1">
    <location>
        <begin position="119"/>
        <end position="137"/>
    </location>
</feature>
<dbReference type="Proteomes" id="UP000195305">
    <property type="component" value="Unassembled WGS sequence"/>
</dbReference>
<evidence type="ECO:0000313" key="4">
    <source>
        <dbReference type="Proteomes" id="UP000195305"/>
    </source>
</evidence>
<dbReference type="InterPro" id="IPR029058">
    <property type="entry name" value="AB_hydrolase_fold"/>
</dbReference>
<dbReference type="RefSeq" id="WP_087359319.1">
    <property type="nucleotide sequence ID" value="NZ_NFLJ01000036.1"/>
</dbReference>
<dbReference type="InterPro" id="IPR000073">
    <property type="entry name" value="AB_hydrolase_1"/>
</dbReference>
<keyword evidence="1" id="KW-0472">Membrane</keyword>
<dbReference type="SUPFAM" id="SSF53474">
    <property type="entry name" value="alpha/beta-Hydrolases"/>
    <property type="match status" value="1"/>
</dbReference>
<keyword evidence="1" id="KW-1133">Transmembrane helix</keyword>